<evidence type="ECO:0000313" key="1">
    <source>
        <dbReference type="EMBL" id="VDH93800.1"/>
    </source>
</evidence>
<protein>
    <submittedName>
        <fullName evidence="1">Uncharacterized protein</fullName>
    </submittedName>
</protein>
<sequence length="211" mass="21923">MFVGGCTVLPDEIVEVDDVVVVVIAPAPVPIVGPDPVFVVVGNDVDVAVEMVDVTVFTVDVEIALENADGVDVCKGYNEEKCLGVCVECCTVPTVIDVIVVDAVEVVAIGTDVVKVVDVVVFVDVNAVGTDVVKAGINENKLDEETEADVEMRLPVVPAGIEFVVVTAGCKACGYVVGGNAGYKAEKLAGVFNVGFSDLVNKEVRNIGLSI</sequence>
<dbReference type="Proteomes" id="UP000596742">
    <property type="component" value="Unassembled WGS sequence"/>
</dbReference>
<name>A0A8B6BR63_MYTGA</name>
<reference evidence="1" key="1">
    <citation type="submission" date="2018-11" db="EMBL/GenBank/DDBJ databases">
        <authorList>
            <person name="Alioto T."/>
            <person name="Alioto T."/>
        </authorList>
    </citation>
    <scope>NUCLEOTIDE SEQUENCE</scope>
</reference>
<dbReference type="EMBL" id="UYJE01000508">
    <property type="protein sequence ID" value="VDH93800.1"/>
    <property type="molecule type" value="Genomic_DNA"/>
</dbReference>
<keyword evidence="2" id="KW-1185">Reference proteome</keyword>
<accession>A0A8B6BR63</accession>
<gene>
    <name evidence="1" type="ORF">MGAL_10B043270</name>
</gene>
<dbReference type="AlphaFoldDB" id="A0A8B6BR63"/>
<evidence type="ECO:0000313" key="2">
    <source>
        <dbReference type="Proteomes" id="UP000596742"/>
    </source>
</evidence>
<comment type="caution">
    <text evidence="1">The sequence shown here is derived from an EMBL/GenBank/DDBJ whole genome shotgun (WGS) entry which is preliminary data.</text>
</comment>
<proteinExistence type="predicted"/>
<organism evidence="1 2">
    <name type="scientific">Mytilus galloprovincialis</name>
    <name type="common">Mediterranean mussel</name>
    <dbReference type="NCBI Taxonomy" id="29158"/>
    <lineage>
        <taxon>Eukaryota</taxon>
        <taxon>Metazoa</taxon>
        <taxon>Spiralia</taxon>
        <taxon>Lophotrochozoa</taxon>
        <taxon>Mollusca</taxon>
        <taxon>Bivalvia</taxon>
        <taxon>Autobranchia</taxon>
        <taxon>Pteriomorphia</taxon>
        <taxon>Mytilida</taxon>
        <taxon>Mytiloidea</taxon>
        <taxon>Mytilidae</taxon>
        <taxon>Mytilinae</taxon>
        <taxon>Mytilus</taxon>
    </lineage>
</organism>